<proteinExistence type="predicted"/>
<reference evidence="1 2" key="1">
    <citation type="submission" date="2017-06" db="EMBL/GenBank/DDBJ databases">
        <authorList>
            <person name="Kim H.J."/>
            <person name="Triplett B.A."/>
        </authorList>
    </citation>
    <scope>NUCLEOTIDE SEQUENCE [LARGE SCALE GENOMIC DNA]</scope>
    <source>
        <strain evidence="1 2">CGMCC 4.5593</strain>
    </source>
</reference>
<name>A0A239J5S7_9ACTN</name>
<dbReference type="EMBL" id="FZPH01000002">
    <property type="protein sequence ID" value="SNT00838.1"/>
    <property type="molecule type" value="Genomic_DNA"/>
</dbReference>
<evidence type="ECO:0000313" key="2">
    <source>
        <dbReference type="Proteomes" id="UP000198362"/>
    </source>
</evidence>
<gene>
    <name evidence="1" type="ORF">SAMN05421812_102723</name>
</gene>
<dbReference type="AlphaFoldDB" id="A0A239J5S7"/>
<evidence type="ECO:0000313" key="1">
    <source>
        <dbReference type="EMBL" id="SNT00838.1"/>
    </source>
</evidence>
<keyword evidence="2" id="KW-1185">Reference proteome</keyword>
<protein>
    <submittedName>
        <fullName evidence="1">Uncharacterized protein</fullName>
    </submittedName>
</protein>
<organism evidence="1 2">
    <name type="scientific">Asanoa hainanensis</name>
    <dbReference type="NCBI Taxonomy" id="560556"/>
    <lineage>
        <taxon>Bacteria</taxon>
        <taxon>Bacillati</taxon>
        <taxon>Actinomycetota</taxon>
        <taxon>Actinomycetes</taxon>
        <taxon>Micromonosporales</taxon>
        <taxon>Micromonosporaceae</taxon>
        <taxon>Asanoa</taxon>
    </lineage>
</organism>
<accession>A0A239J5S7</accession>
<dbReference type="Proteomes" id="UP000198362">
    <property type="component" value="Unassembled WGS sequence"/>
</dbReference>
<sequence length="49" mass="5259">MPVGPTEAFDLFTGRIGDWWPKSFTASGAALAAEGGWTQVLESYRAKAL</sequence>